<reference evidence="1" key="1">
    <citation type="submission" date="2021-02" db="EMBL/GenBank/DDBJ databases">
        <authorList>
            <person name="Nowell W R."/>
        </authorList>
    </citation>
    <scope>NUCLEOTIDE SEQUENCE</scope>
</reference>
<feature type="non-terminal residue" evidence="1">
    <location>
        <position position="52"/>
    </location>
</feature>
<accession>A0A8S3BBX4</accession>
<name>A0A8S3BBX4_9BILA</name>
<comment type="caution">
    <text evidence="1">The sequence shown here is derived from an EMBL/GenBank/DDBJ whole genome shotgun (WGS) entry which is preliminary data.</text>
</comment>
<dbReference type="Proteomes" id="UP000676336">
    <property type="component" value="Unassembled WGS sequence"/>
</dbReference>
<dbReference type="EMBL" id="CAJOBI010152740">
    <property type="protein sequence ID" value="CAF4817808.1"/>
    <property type="molecule type" value="Genomic_DNA"/>
</dbReference>
<protein>
    <submittedName>
        <fullName evidence="1">Uncharacterized protein</fullName>
    </submittedName>
</protein>
<gene>
    <name evidence="1" type="ORF">SMN809_LOCUS47893</name>
</gene>
<dbReference type="AlphaFoldDB" id="A0A8S3BBX4"/>
<feature type="non-terminal residue" evidence="1">
    <location>
        <position position="1"/>
    </location>
</feature>
<evidence type="ECO:0000313" key="2">
    <source>
        <dbReference type="Proteomes" id="UP000676336"/>
    </source>
</evidence>
<evidence type="ECO:0000313" key="1">
    <source>
        <dbReference type="EMBL" id="CAF4817808.1"/>
    </source>
</evidence>
<proteinExistence type="predicted"/>
<organism evidence="1 2">
    <name type="scientific">Rotaria magnacalcarata</name>
    <dbReference type="NCBI Taxonomy" id="392030"/>
    <lineage>
        <taxon>Eukaryota</taxon>
        <taxon>Metazoa</taxon>
        <taxon>Spiralia</taxon>
        <taxon>Gnathifera</taxon>
        <taxon>Rotifera</taxon>
        <taxon>Eurotatoria</taxon>
        <taxon>Bdelloidea</taxon>
        <taxon>Philodinida</taxon>
        <taxon>Philodinidae</taxon>
        <taxon>Rotaria</taxon>
    </lineage>
</organism>
<sequence>MMPDKNKIQLAYLYFIPKPHKTGTPLRPIVSGMNAPTTKISRMLDRLIRPLF</sequence>